<keyword evidence="2" id="KW-1185">Reference proteome</keyword>
<gene>
    <name evidence="1" type="ORF">BDM02DRAFT_2027883</name>
</gene>
<organism evidence="1 2">
    <name type="scientific">Thelephora ganbajun</name>
    <name type="common">Ganba fungus</name>
    <dbReference type="NCBI Taxonomy" id="370292"/>
    <lineage>
        <taxon>Eukaryota</taxon>
        <taxon>Fungi</taxon>
        <taxon>Dikarya</taxon>
        <taxon>Basidiomycota</taxon>
        <taxon>Agaricomycotina</taxon>
        <taxon>Agaricomycetes</taxon>
        <taxon>Thelephorales</taxon>
        <taxon>Thelephoraceae</taxon>
        <taxon>Thelephora</taxon>
    </lineage>
</organism>
<reference evidence="1" key="1">
    <citation type="submission" date="2019-10" db="EMBL/GenBank/DDBJ databases">
        <authorList>
            <consortium name="DOE Joint Genome Institute"/>
            <person name="Kuo A."/>
            <person name="Miyauchi S."/>
            <person name="Kiss E."/>
            <person name="Drula E."/>
            <person name="Kohler A."/>
            <person name="Sanchez-Garcia M."/>
            <person name="Andreopoulos B."/>
            <person name="Barry K.W."/>
            <person name="Bonito G."/>
            <person name="Buee M."/>
            <person name="Carver A."/>
            <person name="Chen C."/>
            <person name="Cichocki N."/>
            <person name="Clum A."/>
            <person name="Culley D."/>
            <person name="Crous P.W."/>
            <person name="Fauchery L."/>
            <person name="Girlanda M."/>
            <person name="Hayes R."/>
            <person name="Keri Z."/>
            <person name="Labutti K."/>
            <person name="Lipzen A."/>
            <person name="Lombard V."/>
            <person name="Magnuson J."/>
            <person name="Maillard F."/>
            <person name="Morin E."/>
            <person name="Murat C."/>
            <person name="Nolan M."/>
            <person name="Ohm R."/>
            <person name="Pangilinan J."/>
            <person name="Pereira M."/>
            <person name="Perotto S."/>
            <person name="Peter M."/>
            <person name="Riley R."/>
            <person name="Sitrit Y."/>
            <person name="Stielow B."/>
            <person name="Szollosi G."/>
            <person name="Zifcakova L."/>
            <person name="Stursova M."/>
            <person name="Spatafora J.W."/>
            <person name="Tedersoo L."/>
            <person name="Vaario L.-M."/>
            <person name="Yamada A."/>
            <person name="Yan M."/>
            <person name="Wang P."/>
            <person name="Xu J."/>
            <person name="Bruns T."/>
            <person name="Baldrian P."/>
            <person name="Vilgalys R."/>
            <person name="Henrissat B."/>
            <person name="Grigoriev I.V."/>
            <person name="Hibbett D."/>
            <person name="Nagy L.G."/>
            <person name="Martin F.M."/>
        </authorList>
    </citation>
    <scope>NUCLEOTIDE SEQUENCE</scope>
    <source>
        <strain evidence="1">P2</strain>
    </source>
</reference>
<protein>
    <submittedName>
        <fullName evidence="1">Tannase and feruloyl esterase</fullName>
    </submittedName>
</protein>
<evidence type="ECO:0000313" key="1">
    <source>
        <dbReference type="EMBL" id="KAF9648960.1"/>
    </source>
</evidence>
<accession>A0ACB6ZHP5</accession>
<name>A0ACB6ZHP5_THEGA</name>
<proteinExistence type="predicted"/>
<dbReference type="EMBL" id="MU118005">
    <property type="protein sequence ID" value="KAF9648960.1"/>
    <property type="molecule type" value="Genomic_DNA"/>
</dbReference>
<dbReference type="Proteomes" id="UP000886501">
    <property type="component" value="Unassembled WGS sequence"/>
</dbReference>
<reference evidence="1" key="2">
    <citation type="journal article" date="2020" name="Nat. Commun.">
        <title>Large-scale genome sequencing of mycorrhizal fungi provides insights into the early evolution of symbiotic traits.</title>
        <authorList>
            <person name="Miyauchi S."/>
            <person name="Kiss E."/>
            <person name="Kuo A."/>
            <person name="Drula E."/>
            <person name="Kohler A."/>
            <person name="Sanchez-Garcia M."/>
            <person name="Morin E."/>
            <person name="Andreopoulos B."/>
            <person name="Barry K.W."/>
            <person name="Bonito G."/>
            <person name="Buee M."/>
            <person name="Carver A."/>
            <person name="Chen C."/>
            <person name="Cichocki N."/>
            <person name="Clum A."/>
            <person name="Culley D."/>
            <person name="Crous P.W."/>
            <person name="Fauchery L."/>
            <person name="Girlanda M."/>
            <person name="Hayes R.D."/>
            <person name="Keri Z."/>
            <person name="LaButti K."/>
            <person name="Lipzen A."/>
            <person name="Lombard V."/>
            <person name="Magnuson J."/>
            <person name="Maillard F."/>
            <person name="Murat C."/>
            <person name="Nolan M."/>
            <person name="Ohm R.A."/>
            <person name="Pangilinan J."/>
            <person name="Pereira M.F."/>
            <person name="Perotto S."/>
            <person name="Peter M."/>
            <person name="Pfister S."/>
            <person name="Riley R."/>
            <person name="Sitrit Y."/>
            <person name="Stielow J.B."/>
            <person name="Szollosi G."/>
            <person name="Zifcakova L."/>
            <person name="Stursova M."/>
            <person name="Spatafora J.W."/>
            <person name="Tedersoo L."/>
            <person name="Vaario L.M."/>
            <person name="Yamada A."/>
            <person name="Yan M."/>
            <person name="Wang P."/>
            <person name="Xu J."/>
            <person name="Bruns T."/>
            <person name="Baldrian P."/>
            <person name="Vilgalys R."/>
            <person name="Dunand C."/>
            <person name="Henrissat B."/>
            <person name="Grigoriev I.V."/>
            <person name="Hibbett D."/>
            <person name="Nagy L.G."/>
            <person name="Martin F.M."/>
        </authorList>
    </citation>
    <scope>NUCLEOTIDE SEQUENCE</scope>
    <source>
        <strain evidence="1">P2</strain>
    </source>
</reference>
<comment type="caution">
    <text evidence="1">The sequence shown here is derived from an EMBL/GenBank/DDBJ whole genome shotgun (WGS) entry which is preliminary data.</text>
</comment>
<evidence type="ECO:0000313" key="2">
    <source>
        <dbReference type="Proteomes" id="UP000886501"/>
    </source>
</evidence>
<sequence>MLLPSGFLSVLQFPISPTIRDACTSLTSITSIPNTRITEAARYPAGTIITTNADITCFTPHQQNSVDMCRVHGVITTSPTSAVDFEMWLPDTWYGRFLVTGNGGLGGCVDYANLDHGSYLHFATIGTNNGHDGNFNAPAFLMPSKNESVTNFSHRSIHVAAQVGKNITSIYYGSDPHHSYYDGCSAGGRQGISAAYHYPDDFDGVIAGAPGIDWNDLLGASAIWASHVAFNSCSFIPIHVWETVVTPEILKQCDGLDGRVDGMISNPDTCQFNPTTLLCTEEDAEDPSKCLIQAQVDGLRKFYEPIYDSHRNLLFSRFDPGAEGDLSYRFGMSGVMSPLTEIWYKMAVYGDPTRSLANFSVADIEYADSVDPVGVSTWENALQGLAEFKRKGGKLLTYHGTRDPMIPSGQSKRFYQLLASSLSPPGRRTAEEMDSFYRLFIVPGMGHCYGGPGAWKFAQGAILGRGTDGINQTDHSVMLSIVDWVENGNPPGVIIGTDEKNVVRKHCMWPSSKTVWDGKEWVCQPV</sequence>